<dbReference type="PANTHER" id="PTHR43739">
    <property type="entry name" value="XYLOGLUCANASE (EUROFUNG)"/>
    <property type="match status" value="1"/>
</dbReference>
<evidence type="ECO:0000256" key="3">
    <source>
        <dbReference type="ARBA" id="ARBA00023277"/>
    </source>
</evidence>
<sequence length="749" mass="79067">MKRIGLSALWGAALMALMTGGALAQTSTVKSVPYVWATAPMGGGGFVDGFVYHPKQKGLLYARTDVGGAYRWDGADQIWIPLLDGMNSADDLGVFSLALDPEDVNKVYIATGLYTGQWAGNGAVWRSSDRGQTWAKTALPVKLGGNEDGRNTGERLQVDPHKGDILFLGTTTSGLLKSDDGGKSWSNVSSFPEKYISFVLFDPASGQDGAATPTLYAGVNAKSGLYVSHDGGASWQAVKGAPTGFMAHHAAFDGDGKRLYIAFADRPGPNDCKEGAVWRLDTASGNWTDITPQKPGNGGPGFCYAGISAAGSAPGTLVTTTLDRWWGGDTAYRSTDGGAHWTDLGAASHHSADGFPWMEVSRNGKEAMGHWMSDIEINPFDANEAVYGTGDGLWMTQNLTDADSGKAVAWRFAVDNLEETAPLDLISPTAGAHLIAAVGDVGGFRYLDFGASPPAEGGYFQPAAGTNRSIDFAELNPGLVVRVADGDAAKTHALISLDNGKTWSDMPSSPPIISHDADGWYTPGRIAVSAQGGQMVWVTGKGDAYYSLDRGKSWTASKGFPQVKGRTFPVFSDRSTEGVFYAYDASAGAMLVSADGGASFKVFASGLPVIDPWRPAPKPRAAPGRLRDIWLPTPQGLFHSPDPKSPFKQLPDISEASAVGFGKSAPGQTYPAVYMWGRYKGVWGIFRSDDAGASWGRINDDAHQYGGGMGGQVIGDPRQFGLVYITTSGRGVALGQPASDLNPAQQAQK</sequence>
<dbReference type="PANTHER" id="PTHR43739:SF2">
    <property type="entry name" value="OLIGOXYLOGLUCAN-REDUCING END-SPECIFIC XYLOGLUCANASE-RELATED"/>
    <property type="match status" value="1"/>
</dbReference>
<dbReference type="GO" id="GO:0016798">
    <property type="term" value="F:hydrolase activity, acting on glycosyl bonds"/>
    <property type="evidence" value="ECO:0007669"/>
    <property type="project" value="UniProtKB-KW"/>
</dbReference>
<reference evidence="9" key="1">
    <citation type="submission" date="2016-10" db="EMBL/GenBank/DDBJ databases">
        <authorList>
            <person name="Varghese N."/>
            <person name="Submissions S."/>
        </authorList>
    </citation>
    <scope>NUCLEOTIDE SEQUENCE [LARGE SCALE GENOMIC DNA]</scope>
    <source>
        <strain evidence="9">CGMCC 1.3431</strain>
    </source>
</reference>
<dbReference type="STRING" id="260084.SAMN02927928_3665"/>
<feature type="signal peptide" evidence="7">
    <location>
        <begin position="1"/>
        <end position="24"/>
    </location>
</feature>
<comment type="similarity">
    <text evidence="6">Belongs to the glycosyl hydrolase 74 family.</text>
</comment>
<keyword evidence="1 7" id="KW-0732">Signal</keyword>
<accession>A0A1G4TL28</accession>
<dbReference type="Gene3D" id="2.130.10.10">
    <property type="entry name" value="YVTN repeat-like/Quinoprotein amine dehydrogenase"/>
    <property type="match status" value="2"/>
</dbReference>
<gene>
    <name evidence="8" type="ORF">SAMN02927928_3665</name>
</gene>
<dbReference type="Proteomes" id="UP000199150">
    <property type="component" value="Unassembled WGS sequence"/>
</dbReference>
<evidence type="ECO:0000256" key="7">
    <source>
        <dbReference type="SAM" id="SignalP"/>
    </source>
</evidence>
<evidence type="ECO:0000313" key="8">
    <source>
        <dbReference type="EMBL" id="SCW82004.1"/>
    </source>
</evidence>
<evidence type="ECO:0000313" key="9">
    <source>
        <dbReference type="Proteomes" id="UP000199150"/>
    </source>
</evidence>
<evidence type="ECO:0000256" key="6">
    <source>
        <dbReference type="ARBA" id="ARBA00037986"/>
    </source>
</evidence>
<evidence type="ECO:0000256" key="4">
    <source>
        <dbReference type="ARBA" id="ARBA00023295"/>
    </source>
</evidence>
<dbReference type="GO" id="GO:0010411">
    <property type="term" value="P:xyloglucan metabolic process"/>
    <property type="evidence" value="ECO:0007669"/>
    <property type="project" value="TreeGrafter"/>
</dbReference>
<evidence type="ECO:0000256" key="5">
    <source>
        <dbReference type="ARBA" id="ARBA00023326"/>
    </source>
</evidence>
<dbReference type="GO" id="GO:0000272">
    <property type="term" value="P:polysaccharide catabolic process"/>
    <property type="evidence" value="ECO:0007669"/>
    <property type="project" value="UniProtKB-KW"/>
</dbReference>
<dbReference type="AlphaFoldDB" id="A0A1G4TL28"/>
<evidence type="ECO:0008006" key="10">
    <source>
        <dbReference type="Google" id="ProtNLM"/>
    </source>
</evidence>
<keyword evidence="5" id="KW-0624">Polysaccharide degradation</keyword>
<dbReference type="InterPro" id="IPR052025">
    <property type="entry name" value="Xyloglucanase_GH74"/>
</dbReference>
<keyword evidence="3" id="KW-0119">Carbohydrate metabolism</keyword>
<feature type="chain" id="PRO_5011551122" description="BNR/Asp-box repeat-containing protein" evidence="7">
    <location>
        <begin position="25"/>
        <end position="749"/>
    </location>
</feature>
<dbReference type="EMBL" id="FMTS01000009">
    <property type="protein sequence ID" value="SCW82004.1"/>
    <property type="molecule type" value="Genomic_DNA"/>
</dbReference>
<proteinExistence type="inferred from homology"/>
<dbReference type="InterPro" id="IPR015943">
    <property type="entry name" value="WD40/YVTN_repeat-like_dom_sf"/>
</dbReference>
<organism evidence="8 9">
    <name type="scientific">Asticcacaulis taihuensis</name>
    <dbReference type="NCBI Taxonomy" id="260084"/>
    <lineage>
        <taxon>Bacteria</taxon>
        <taxon>Pseudomonadati</taxon>
        <taxon>Pseudomonadota</taxon>
        <taxon>Alphaproteobacteria</taxon>
        <taxon>Caulobacterales</taxon>
        <taxon>Caulobacteraceae</taxon>
        <taxon>Asticcacaulis</taxon>
    </lineage>
</organism>
<evidence type="ECO:0000256" key="1">
    <source>
        <dbReference type="ARBA" id="ARBA00022729"/>
    </source>
</evidence>
<keyword evidence="4" id="KW-0326">Glycosidase</keyword>
<dbReference type="SUPFAM" id="SSF110296">
    <property type="entry name" value="Oligoxyloglucan reducing end-specific cellobiohydrolase"/>
    <property type="match status" value="2"/>
</dbReference>
<protein>
    <recommendedName>
        <fullName evidence="10">BNR/Asp-box repeat-containing protein</fullName>
    </recommendedName>
</protein>
<evidence type="ECO:0000256" key="2">
    <source>
        <dbReference type="ARBA" id="ARBA00022801"/>
    </source>
</evidence>
<keyword evidence="2" id="KW-0378">Hydrolase</keyword>
<name>A0A1G4TL28_9CAUL</name>
<dbReference type="CDD" id="cd15482">
    <property type="entry name" value="Sialidase_non-viral"/>
    <property type="match status" value="2"/>
</dbReference>
<keyword evidence="9" id="KW-1185">Reference proteome</keyword>